<dbReference type="HAMAP" id="MF_00204">
    <property type="entry name" value="UvrB"/>
    <property type="match status" value="1"/>
</dbReference>
<evidence type="ECO:0000256" key="9">
    <source>
        <dbReference type="ARBA" id="ARBA00023204"/>
    </source>
</evidence>
<dbReference type="Pfam" id="PF02151">
    <property type="entry name" value="UVR"/>
    <property type="match status" value="1"/>
</dbReference>
<keyword evidence="10 13" id="KW-0742">SOS response</keyword>
<dbReference type="Pfam" id="PF00271">
    <property type="entry name" value="Helicase_C"/>
    <property type="match status" value="1"/>
</dbReference>
<evidence type="ECO:0000256" key="14">
    <source>
        <dbReference type="RuleBase" id="RU003587"/>
    </source>
</evidence>
<dbReference type="GO" id="GO:0005524">
    <property type="term" value="F:ATP binding"/>
    <property type="evidence" value="ECO:0007669"/>
    <property type="project" value="UniProtKB-UniRule"/>
</dbReference>
<dbReference type="GO" id="GO:0003677">
    <property type="term" value="F:DNA binding"/>
    <property type="evidence" value="ECO:0007669"/>
    <property type="project" value="UniProtKB-UniRule"/>
</dbReference>
<dbReference type="InterPro" id="IPR006935">
    <property type="entry name" value="Helicase/UvrB_N"/>
</dbReference>
<keyword evidence="8 13" id="KW-0267">Excision nuclease</keyword>
<dbReference type="GO" id="GO:0009380">
    <property type="term" value="C:excinuclease repair complex"/>
    <property type="evidence" value="ECO:0007669"/>
    <property type="project" value="InterPro"/>
</dbReference>
<dbReference type="PROSITE" id="PS50151">
    <property type="entry name" value="UVR"/>
    <property type="match status" value="1"/>
</dbReference>
<evidence type="ECO:0000256" key="15">
    <source>
        <dbReference type="SAM" id="Coils"/>
    </source>
</evidence>
<dbReference type="RefSeq" id="WP_014320925.1">
    <property type="nucleotide sequence ID" value="NC_016803.1"/>
</dbReference>
<evidence type="ECO:0000256" key="12">
    <source>
        <dbReference type="ARBA" id="ARBA00029504"/>
    </source>
</evidence>
<dbReference type="SUPFAM" id="SSF46600">
    <property type="entry name" value="C-terminal UvrC-binding domain of UvrB"/>
    <property type="match status" value="1"/>
</dbReference>
<sequence>MPDFELVSEYTLKGDQPQAVAELVAGLGAGVRDQVLLGATGTGKTFTMANVVATLNRPALVLAPNKTLAAQLYTEFRGLFPHNAVEYFVSYYDYYQPEAYLPHSDVYIEKDSSINDDIDKLRHAATHALLTRKDVLIVASVSCIYGLGSPDFYAKMVIPVEEGQTMAMESLLGRLVEIHYERNDYDFHRGTFRVRGDVVEIIPAYSREKALRIEFFGDEIDSISETDPLTGEVKDRLRKTVIYPGSHFVSDRDNLDRAMHDIRDELQSRLAYLKRGNKLVEAQRLEQRTQYDLETIEELGYCNGIENYSRHLDGRVEGQPPATLLDYFPDDFILFVDESHIALPQVGGMYRGDRSRKTTLVDFGFRLPSALDNRPLNYEEFQERIHQAVYVSATPGPLELDLAQGVVVEQIIRPTGLLDPQIEVRKTQGQIDDLLAECKKRQSRDERVLVTTLTKRMAEDLNDYLNQMGVQSRYLHSDIDTLERMAIIQALREGEFFVLVGINLLREGLDIPEVSLVAILDGDKEGFLRSTRSLVQTFGRAARNADGRVILYADKVTDSMAEAMGETERRREKQEAYNREHGITPTTIRKKVDNLFGDLGGHGDHGGTVAPAAEDGVDYGADQKTLNKTVKRLEREMREAAKELEFERAAELRDRIARIRERMLELG</sequence>
<evidence type="ECO:0000256" key="11">
    <source>
        <dbReference type="ARBA" id="ARBA00026033"/>
    </source>
</evidence>
<comment type="function">
    <text evidence="13">The UvrABC repair system catalyzes the recognition and processing of DNA lesions. A damage recognition complex composed of 2 UvrA and 2 UvrB subunits scans DNA for abnormalities. Upon binding of the UvrA(2)B(2) complex to a putative damaged site, the DNA wraps around one UvrB monomer. DNA wrap is dependent on ATP binding by UvrB and probably causes local melting of the DNA helix, facilitating insertion of UvrB beta-hairpin between the DNA strands. Then UvrB probes one DNA strand for the presence of a lesion. If a lesion is found the UvrA subunits dissociate and the UvrB-DNA preincision complex is formed. This complex is subsequently bound by UvrC and the second UvrB is released. If no lesion is found, the DNA wraps around the other UvrB subunit that will check the other stand for damage.</text>
</comment>
<dbReference type="OrthoDB" id="9806651at2"/>
<keyword evidence="6 13" id="KW-0228">DNA excision</keyword>
<dbReference type="KEGG" id="ddn:DND132_0280"/>
<dbReference type="Pfam" id="PF04851">
    <property type="entry name" value="ResIII"/>
    <property type="match status" value="1"/>
</dbReference>
<comment type="subunit">
    <text evidence="11 13 14">Forms a heterotetramer with UvrA during the search for lesions. Interacts with UvrC in an incision complex.</text>
</comment>
<evidence type="ECO:0000313" key="20">
    <source>
        <dbReference type="Proteomes" id="UP000007845"/>
    </source>
</evidence>
<name>F0JED4_9BACT</name>
<evidence type="ECO:0000256" key="7">
    <source>
        <dbReference type="ARBA" id="ARBA00022840"/>
    </source>
</evidence>
<keyword evidence="4 13" id="KW-0547">Nucleotide-binding</keyword>
<dbReference type="Gene3D" id="4.10.860.10">
    <property type="entry name" value="UVR domain"/>
    <property type="match status" value="1"/>
</dbReference>
<dbReference type="CDD" id="cd17916">
    <property type="entry name" value="DEXHc_UvrB"/>
    <property type="match status" value="1"/>
</dbReference>
<dbReference type="PROSITE" id="PS51194">
    <property type="entry name" value="HELICASE_CTER"/>
    <property type="match status" value="1"/>
</dbReference>
<dbReference type="eggNOG" id="COG0556">
    <property type="taxonomic scope" value="Bacteria"/>
</dbReference>
<comment type="domain">
    <text evidence="13">The beta-hairpin motif is involved in DNA binding.</text>
</comment>
<dbReference type="SMART" id="SM00487">
    <property type="entry name" value="DEXDc"/>
    <property type="match status" value="1"/>
</dbReference>
<evidence type="ECO:0000259" key="16">
    <source>
        <dbReference type="PROSITE" id="PS50151"/>
    </source>
</evidence>
<dbReference type="InterPro" id="IPR036876">
    <property type="entry name" value="UVR_dom_sf"/>
</dbReference>
<keyword evidence="5 13" id="KW-0227">DNA damage</keyword>
<dbReference type="PANTHER" id="PTHR24029:SF0">
    <property type="entry name" value="UVRABC SYSTEM PROTEIN B"/>
    <property type="match status" value="1"/>
</dbReference>
<dbReference type="SUPFAM" id="SSF52540">
    <property type="entry name" value="P-loop containing nucleoside triphosphate hydrolases"/>
    <property type="match status" value="2"/>
</dbReference>
<dbReference type="PANTHER" id="PTHR24029">
    <property type="entry name" value="UVRABC SYSTEM PROTEIN B"/>
    <property type="match status" value="1"/>
</dbReference>
<evidence type="ECO:0000256" key="10">
    <source>
        <dbReference type="ARBA" id="ARBA00023236"/>
    </source>
</evidence>
<gene>
    <name evidence="13" type="primary">uvrB</name>
    <name evidence="19" type="ORF">DND132_0280</name>
</gene>
<feature type="domain" description="UVR" evidence="16">
    <location>
        <begin position="627"/>
        <end position="662"/>
    </location>
</feature>
<evidence type="ECO:0000259" key="18">
    <source>
        <dbReference type="PROSITE" id="PS51194"/>
    </source>
</evidence>
<dbReference type="GO" id="GO:0009381">
    <property type="term" value="F:excinuclease ABC activity"/>
    <property type="evidence" value="ECO:0007669"/>
    <property type="project" value="UniProtKB-UniRule"/>
</dbReference>
<organism evidence="19 20">
    <name type="scientific">Pseudodesulfovibrio mercurii</name>
    <dbReference type="NCBI Taxonomy" id="641491"/>
    <lineage>
        <taxon>Bacteria</taxon>
        <taxon>Pseudomonadati</taxon>
        <taxon>Thermodesulfobacteriota</taxon>
        <taxon>Desulfovibrionia</taxon>
        <taxon>Desulfovibrionales</taxon>
        <taxon>Desulfovibrionaceae</taxon>
    </lineage>
</organism>
<keyword evidence="20" id="KW-1185">Reference proteome</keyword>
<dbReference type="NCBIfam" id="TIGR00631">
    <property type="entry name" value="uvrb"/>
    <property type="match status" value="1"/>
</dbReference>
<reference evidence="19 20" key="1">
    <citation type="journal article" date="2011" name="J. Bacteriol.">
        <title>Genome sequence of the mercury-methylating strain Desulfovibrio desulfuricans ND132.</title>
        <authorList>
            <person name="Brown S.D."/>
            <person name="Gilmour C.C."/>
            <person name="Kucken A.M."/>
            <person name="Wall J.D."/>
            <person name="Elias D.A."/>
            <person name="Brandt C.C."/>
            <person name="Podar M."/>
            <person name="Chertkov O."/>
            <person name="Held B."/>
            <person name="Bruce D.C."/>
            <person name="Detter J.C."/>
            <person name="Tapia R."/>
            <person name="Han C.S."/>
            <person name="Goodwin L.A."/>
            <person name="Cheng J.F."/>
            <person name="Pitluck S."/>
            <person name="Woyke T."/>
            <person name="Mikhailova N."/>
            <person name="Ivanova N.N."/>
            <person name="Han J."/>
            <person name="Lucas S."/>
            <person name="Lapidus A.L."/>
            <person name="Land M.L."/>
            <person name="Hauser L.J."/>
            <person name="Palumbo A.V."/>
        </authorList>
    </citation>
    <scope>NUCLEOTIDE SEQUENCE [LARGE SCALE GENOMIC DNA]</scope>
    <source>
        <strain evidence="19 20">ND132</strain>
    </source>
</reference>
<protein>
    <recommendedName>
        <fullName evidence="12 13">UvrABC system protein B</fullName>
        <shortName evidence="13">Protein UvrB</shortName>
    </recommendedName>
    <alternativeName>
        <fullName evidence="13">Excinuclease ABC subunit B</fullName>
    </alternativeName>
</protein>
<comment type="similarity">
    <text evidence="2 13 14">Belongs to the UvrB family.</text>
</comment>
<accession>F0JED4</accession>
<keyword evidence="3 13" id="KW-0963">Cytoplasm</keyword>
<proteinExistence type="inferred from homology"/>
<dbReference type="InterPro" id="IPR027417">
    <property type="entry name" value="P-loop_NTPase"/>
</dbReference>
<comment type="subcellular location">
    <subcellularLocation>
        <location evidence="1 13 14">Cytoplasm</location>
    </subcellularLocation>
</comment>
<dbReference type="AlphaFoldDB" id="F0JED4"/>
<keyword evidence="7 13" id="KW-0067">ATP-binding</keyword>
<dbReference type="InterPro" id="IPR001650">
    <property type="entry name" value="Helicase_C-like"/>
</dbReference>
<dbReference type="NCBIfam" id="NF003673">
    <property type="entry name" value="PRK05298.1"/>
    <property type="match status" value="1"/>
</dbReference>
<evidence type="ECO:0000256" key="2">
    <source>
        <dbReference type="ARBA" id="ARBA00008533"/>
    </source>
</evidence>
<feature type="coiled-coil region" evidence="15">
    <location>
        <begin position="623"/>
        <end position="662"/>
    </location>
</feature>
<dbReference type="PROSITE" id="PS51192">
    <property type="entry name" value="HELICASE_ATP_BIND_1"/>
    <property type="match status" value="1"/>
</dbReference>
<evidence type="ECO:0000256" key="1">
    <source>
        <dbReference type="ARBA" id="ARBA00004496"/>
    </source>
</evidence>
<feature type="short sequence motif" description="Beta-hairpin" evidence="13">
    <location>
        <begin position="91"/>
        <end position="114"/>
    </location>
</feature>
<dbReference type="GO" id="GO:0009432">
    <property type="term" value="P:SOS response"/>
    <property type="evidence" value="ECO:0007669"/>
    <property type="project" value="UniProtKB-UniRule"/>
</dbReference>
<dbReference type="InterPro" id="IPR024759">
    <property type="entry name" value="UvrB_YAD/RRR_dom"/>
</dbReference>
<dbReference type="InterPro" id="IPR041471">
    <property type="entry name" value="UvrB_inter"/>
</dbReference>
<feature type="domain" description="Helicase ATP-binding" evidence="17">
    <location>
        <begin position="25"/>
        <end position="158"/>
    </location>
</feature>
<evidence type="ECO:0000256" key="8">
    <source>
        <dbReference type="ARBA" id="ARBA00022881"/>
    </source>
</evidence>
<evidence type="ECO:0000256" key="13">
    <source>
        <dbReference type="HAMAP-Rule" id="MF_00204"/>
    </source>
</evidence>
<dbReference type="Proteomes" id="UP000007845">
    <property type="component" value="Chromosome"/>
</dbReference>
<dbReference type="HOGENOM" id="CLU_009621_2_1_7"/>
<dbReference type="InterPro" id="IPR001943">
    <property type="entry name" value="UVR_dom"/>
</dbReference>
<evidence type="ECO:0000256" key="3">
    <source>
        <dbReference type="ARBA" id="ARBA00022490"/>
    </source>
</evidence>
<dbReference type="Gene3D" id="3.40.50.300">
    <property type="entry name" value="P-loop containing nucleotide triphosphate hydrolases"/>
    <property type="match status" value="3"/>
</dbReference>
<dbReference type="GO" id="GO:0005737">
    <property type="term" value="C:cytoplasm"/>
    <property type="evidence" value="ECO:0007669"/>
    <property type="project" value="UniProtKB-SubCell"/>
</dbReference>
<evidence type="ECO:0000256" key="6">
    <source>
        <dbReference type="ARBA" id="ARBA00022769"/>
    </source>
</evidence>
<feature type="binding site" evidence="13">
    <location>
        <begin position="38"/>
        <end position="45"/>
    </location>
    <ligand>
        <name>ATP</name>
        <dbReference type="ChEBI" id="CHEBI:30616"/>
    </ligand>
</feature>
<evidence type="ECO:0000256" key="5">
    <source>
        <dbReference type="ARBA" id="ARBA00022763"/>
    </source>
</evidence>
<dbReference type="GO" id="GO:0016887">
    <property type="term" value="F:ATP hydrolysis activity"/>
    <property type="evidence" value="ECO:0007669"/>
    <property type="project" value="InterPro"/>
</dbReference>
<dbReference type="CDD" id="cd18790">
    <property type="entry name" value="SF2_C_UvrB"/>
    <property type="match status" value="1"/>
</dbReference>
<evidence type="ECO:0000313" key="19">
    <source>
        <dbReference type="EMBL" id="EGB13497.1"/>
    </source>
</evidence>
<dbReference type="InterPro" id="IPR004807">
    <property type="entry name" value="UvrB"/>
</dbReference>
<dbReference type="SMR" id="F0JED4"/>
<dbReference type="Pfam" id="PF12344">
    <property type="entry name" value="UvrB"/>
    <property type="match status" value="1"/>
</dbReference>
<dbReference type="EMBL" id="CP003220">
    <property type="protein sequence ID" value="EGB13497.1"/>
    <property type="molecule type" value="Genomic_DNA"/>
</dbReference>
<dbReference type="STRING" id="641491.DND132_0280"/>
<keyword evidence="9 13" id="KW-0234">DNA repair</keyword>
<keyword evidence="15" id="KW-0175">Coiled coil</keyword>
<dbReference type="Pfam" id="PF17757">
    <property type="entry name" value="UvrB_inter"/>
    <property type="match status" value="1"/>
</dbReference>
<feature type="domain" description="Helicase C-terminal" evidence="18">
    <location>
        <begin position="430"/>
        <end position="592"/>
    </location>
</feature>
<dbReference type="SMART" id="SM00490">
    <property type="entry name" value="HELICc"/>
    <property type="match status" value="1"/>
</dbReference>
<evidence type="ECO:0000259" key="17">
    <source>
        <dbReference type="PROSITE" id="PS51192"/>
    </source>
</evidence>
<evidence type="ECO:0000256" key="4">
    <source>
        <dbReference type="ARBA" id="ARBA00022741"/>
    </source>
</evidence>
<dbReference type="InterPro" id="IPR014001">
    <property type="entry name" value="Helicase_ATP-bd"/>
</dbReference>
<dbReference type="GO" id="GO:0006289">
    <property type="term" value="P:nucleotide-excision repair"/>
    <property type="evidence" value="ECO:0007669"/>
    <property type="project" value="UniProtKB-UniRule"/>
</dbReference>